<dbReference type="Proteomes" id="UP001156870">
    <property type="component" value="Unassembled WGS sequence"/>
</dbReference>
<dbReference type="Gene3D" id="3.40.140.10">
    <property type="entry name" value="Cytidine Deaminase, domain 2"/>
    <property type="match status" value="1"/>
</dbReference>
<dbReference type="HAMAP" id="MF_00972">
    <property type="entry name" value="tRNA_aden_deaminase"/>
    <property type="match status" value="1"/>
</dbReference>
<organism evidence="10 11">
    <name type="scientific">Marinibactrum halimedae</name>
    <dbReference type="NCBI Taxonomy" id="1444977"/>
    <lineage>
        <taxon>Bacteria</taxon>
        <taxon>Pseudomonadati</taxon>
        <taxon>Pseudomonadota</taxon>
        <taxon>Gammaproteobacteria</taxon>
        <taxon>Cellvibrionales</taxon>
        <taxon>Cellvibrionaceae</taxon>
        <taxon>Marinibactrum</taxon>
    </lineage>
</organism>
<dbReference type="GO" id="GO:0002100">
    <property type="term" value="P:tRNA wobble adenosine to inosine editing"/>
    <property type="evidence" value="ECO:0007669"/>
    <property type="project" value="UniProtKB-UniRule"/>
</dbReference>
<dbReference type="PROSITE" id="PS51747">
    <property type="entry name" value="CYT_DCMP_DEAMINASES_2"/>
    <property type="match status" value="1"/>
</dbReference>
<dbReference type="InterPro" id="IPR016193">
    <property type="entry name" value="Cytidine_deaminase-like"/>
</dbReference>
<feature type="domain" description="CMP/dCMP-type deaminase" evidence="9">
    <location>
        <begin position="5"/>
        <end position="132"/>
    </location>
</feature>
<comment type="similarity">
    <text evidence="1">Belongs to the cytidine and deoxycytidylate deaminase family. ADAT2 subfamily.</text>
</comment>
<evidence type="ECO:0000256" key="8">
    <source>
        <dbReference type="HAMAP-Rule" id="MF_00972"/>
    </source>
</evidence>
<dbReference type="CDD" id="cd01285">
    <property type="entry name" value="nucleoside_deaminase"/>
    <property type="match status" value="1"/>
</dbReference>
<dbReference type="RefSeq" id="WP_232593966.1">
    <property type="nucleotide sequence ID" value="NZ_BSPD01000080.1"/>
</dbReference>
<reference evidence="10 11" key="1">
    <citation type="journal article" date="2014" name="Int. J. Syst. Evol. Microbiol.">
        <title>Complete genome sequence of Corynebacterium casei LMG S-19264T (=DSM 44701T), isolated from a smear-ripened cheese.</title>
        <authorList>
            <consortium name="US DOE Joint Genome Institute (JGI-PGF)"/>
            <person name="Walter F."/>
            <person name="Albersmeier A."/>
            <person name="Kalinowski J."/>
            <person name="Ruckert C."/>
        </authorList>
    </citation>
    <scope>NUCLEOTIDE SEQUENCE [LARGE SCALE GENOMIC DNA]</scope>
    <source>
        <strain evidence="10 11">NBRC 110095</strain>
    </source>
</reference>
<dbReference type="FunFam" id="3.40.140.10:FF:000005">
    <property type="entry name" value="tRNA-specific adenosine deaminase"/>
    <property type="match status" value="1"/>
</dbReference>
<evidence type="ECO:0000256" key="6">
    <source>
        <dbReference type="ARBA" id="ARBA00022833"/>
    </source>
</evidence>
<evidence type="ECO:0000256" key="2">
    <source>
        <dbReference type="ARBA" id="ARBA00011738"/>
    </source>
</evidence>
<dbReference type="AlphaFoldDB" id="A0AA37WQ23"/>
<dbReference type="EMBL" id="BSPD01000080">
    <property type="protein sequence ID" value="GLS27561.1"/>
    <property type="molecule type" value="Genomic_DNA"/>
</dbReference>
<feature type="binding site" evidence="8">
    <location>
        <position position="89"/>
    </location>
    <ligand>
        <name>Zn(2+)</name>
        <dbReference type="ChEBI" id="CHEBI:29105"/>
        <note>catalytic</note>
    </ligand>
</feature>
<evidence type="ECO:0000256" key="3">
    <source>
        <dbReference type="ARBA" id="ARBA00022694"/>
    </source>
</evidence>
<keyword evidence="4 8" id="KW-0479">Metal-binding</keyword>
<keyword evidence="3 8" id="KW-0819">tRNA processing</keyword>
<gene>
    <name evidence="8 10" type="primary">tadA</name>
    <name evidence="10" type="ORF">GCM10007877_32800</name>
</gene>
<dbReference type="InterPro" id="IPR028883">
    <property type="entry name" value="tRNA_aden_deaminase"/>
</dbReference>
<evidence type="ECO:0000256" key="5">
    <source>
        <dbReference type="ARBA" id="ARBA00022801"/>
    </source>
</evidence>
<comment type="subunit">
    <text evidence="2 8">Homodimer.</text>
</comment>
<dbReference type="PANTHER" id="PTHR11079">
    <property type="entry name" value="CYTOSINE DEAMINASE FAMILY MEMBER"/>
    <property type="match status" value="1"/>
</dbReference>
<proteinExistence type="inferred from homology"/>
<protein>
    <recommendedName>
        <fullName evidence="8">tRNA-specific adenosine deaminase</fullName>
        <ecNumber evidence="8">3.5.4.33</ecNumber>
    </recommendedName>
</protein>
<keyword evidence="11" id="KW-1185">Reference proteome</keyword>
<accession>A0AA37WQ23</accession>
<comment type="cofactor">
    <cofactor evidence="8">
        <name>Zn(2+)</name>
        <dbReference type="ChEBI" id="CHEBI:29105"/>
    </cofactor>
    <text evidence="8">Binds 1 zinc ion per subunit.</text>
</comment>
<dbReference type="EC" id="3.5.4.33" evidence="8"/>
<comment type="caution">
    <text evidence="10">The sequence shown here is derived from an EMBL/GenBank/DDBJ whole genome shotgun (WGS) entry which is preliminary data.</text>
</comment>
<feature type="binding site" evidence="8">
    <location>
        <position position="86"/>
    </location>
    <ligand>
        <name>Zn(2+)</name>
        <dbReference type="ChEBI" id="CHEBI:29105"/>
        <note>catalytic</note>
    </ligand>
</feature>
<keyword evidence="5 8" id="KW-0378">Hydrolase</keyword>
<feature type="binding site" evidence="8">
    <location>
        <position position="56"/>
    </location>
    <ligand>
        <name>Zn(2+)</name>
        <dbReference type="ChEBI" id="CHEBI:29105"/>
        <note>catalytic</note>
    </ligand>
</feature>
<comment type="catalytic activity">
    <reaction evidence="7 8">
        <text>adenosine(34) in tRNA + H2O + H(+) = inosine(34) in tRNA + NH4(+)</text>
        <dbReference type="Rhea" id="RHEA:43168"/>
        <dbReference type="Rhea" id="RHEA-COMP:10373"/>
        <dbReference type="Rhea" id="RHEA-COMP:10374"/>
        <dbReference type="ChEBI" id="CHEBI:15377"/>
        <dbReference type="ChEBI" id="CHEBI:15378"/>
        <dbReference type="ChEBI" id="CHEBI:28938"/>
        <dbReference type="ChEBI" id="CHEBI:74411"/>
        <dbReference type="ChEBI" id="CHEBI:82852"/>
        <dbReference type="EC" id="3.5.4.33"/>
    </reaction>
</comment>
<keyword evidence="6 8" id="KW-0862">Zinc</keyword>
<dbReference type="PROSITE" id="PS00903">
    <property type="entry name" value="CYT_DCMP_DEAMINASES_1"/>
    <property type="match status" value="1"/>
</dbReference>
<comment type="function">
    <text evidence="8">Catalyzes the deamination of adenosine to inosine at the wobble position 34 of tRNA(Arg2).</text>
</comment>
<dbReference type="InterPro" id="IPR016192">
    <property type="entry name" value="APOBEC/CMP_deaminase_Zn-bd"/>
</dbReference>
<dbReference type="PANTHER" id="PTHR11079:SF202">
    <property type="entry name" value="TRNA-SPECIFIC ADENOSINE DEAMINASE"/>
    <property type="match status" value="1"/>
</dbReference>
<dbReference type="GO" id="GO:0052717">
    <property type="term" value="F:tRNA-specific adenosine-34 deaminase activity"/>
    <property type="evidence" value="ECO:0007669"/>
    <property type="project" value="UniProtKB-UniRule"/>
</dbReference>
<evidence type="ECO:0000256" key="1">
    <source>
        <dbReference type="ARBA" id="ARBA00010669"/>
    </source>
</evidence>
<evidence type="ECO:0000313" key="10">
    <source>
        <dbReference type="EMBL" id="GLS27561.1"/>
    </source>
</evidence>
<evidence type="ECO:0000313" key="11">
    <source>
        <dbReference type="Proteomes" id="UP001156870"/>
    </source>
</evidence>
<feature type="active site" description="Proton donor" evidence="8">
    <location>
        <position position="58"/>
    </location>
</feature>
<dbReference type="NCBIfam" id="NF008113">
    <property type="entry name" value="PRK10860.1"/>
    <property type="match status" value="1"/>
</dbReference>
<name>A0AA37WQ23_9GAMM</name>
<evidence type="ECO:0000256" key="7">
    <source>
        <dbReference type="ARBA" id="ARBA00048045"/>
    </source>
</evidence>
<sequence>MSDLPEDERWMRYALALSERARDAGEVPVAAVIVQKGEVIGEGWNQPISGCDPTAHAEVIALRAAAKKVSNYRLPECDMYVTIEPCTMCVGAIIHARIRRLVFGAFEPKAGAVVSQLQLCEQPLYNHRVEVTSGVLAQECSQAISDFFKARRAEKKALKHR</sequence>
<dbReference type="GO" id="GO:0008270">
    <property type="term" value="F:zinc ion binding"/>
    <property type="evidence" value="ECO:0007669"/>
    <property type="project" value="UniProtKB-UniRule"/>
</dbReference>
<evidence type="ECO:0000256" key="4">
    <source>
        <dbReference type="ARBA" id="ARBA00022723"/>
    </source>
</evidence>
<dbReference type="SUPFAM" id="SSF53927">
    <property type="entry name" value="Cytidine deaminase-like"/>
    <property type="match status" value="1"/>
</dbReference>
<dbReference type="InterPro" id="IPR002125">
    <property type="entry name" value="CMP_dCMP_dom"/>
</dbReference>
<dbReference type="Pfam" id="PF00383">
    <property type="entry name" value="dCMP_cyt_deam_1"/>
    <property type="match status" value="1"/>
</dbReference>
<evidence type="ECO:0000259" key="9">
    <source>
        <dbReference type="PROSITE" id="PS51747"/>
    </source>
</evidence>